<keyword evidence="3" id="KW-1185">Reference proteome</keyword>
<sequence>MRTAVFGAALMTTLAGAVVAATQAAAVEPIVQPDQGRAGIMLSHEETGAVADGPIPALVTMVVPPDRIGAGLKPDSELYHSPDGAVHASLRQVIMEAADRPDGSIVVLVNAPGSHGTRLLDVYQRWG</sequence>
<feature type="chain" id="PRO_5039051142" evidence="1">
    <location>
        <begin position="21"/>
        <end position="127"/>
    </location>
</feature>
<evidence type="ECO:0000313" key="3">
    <source>
        <dbReference type="Proteomes" id="UP000565711"/>
    </source>
</evidence>
<organism evidence="2 3">
    <name type="scientific">Nocardia vermiculata</name>
    <dbReference type="NCBI Taxonomy" id="257274"/>
    <lineage>
        <taxon>Bacteria</taxon>
        <taxon>Bacillati</taxon>
        <taxon>Actinomycetota</taxon>
        <taxon>Actinomycetes</taxon>
        <taxon>Mycobacteriales</taxon>
        <taxon>Nocardiaceae</taxon>
        <taxon>Nocardia</taxon>
    </lineage>
</organism>
<protein>
    <submittedName>
        <fullName evidence="2">Uncharacterized protein</fullName>
    </submittedName>
</protein>
<evidence type="ECO:0000313" key="2">
    <source>
        <dbReference type="EMBL" id="NKY54199.1"/>
    </source>
</evidence>
<proteinExistence type="predicted"/>
<comment type="caution">
    <text evidence="2">The sequence shown here is derived from an EMBL/GenBank/DDBJ whole genome shotgun (WGS) entry which is preliminary data.</text>
</comment>
<dbReference type="AlphaFoldDB" id="A0A846YBN9"/>
<evidence type="ECO:0000256" key="1">
    <source>
        <dbReference type="SAM" id="SignalP"/>
    </source>
</evidence>
<dbReference type="Proteomes" id="UP000565711">
    <property type="component" value="Unassembled WGS sequence"/>
</dbReference>
<keyword evidence="1" id="KW-0732">Signal</keyword>
<gene>
    <name evidence="2" type="ORF">HGA08_28815</name>
</gene>
<accession>A0A846YBN9</accession>
<dbReference type="RefSeq" id="WP_067877143.1">
    <property type="nucleotide sequence ID" value="NZ_JAAXOP010000026.1"/>
</dbReference>
<reference evidence="2 3" key="1">
    <citation type="submission" date="2020-04" db="EMBL/GenBank/DDBJ databases">
        <title>MicrobeNet Type strains.</title>
        <authorList>
            <person name="Nicholson A.C."/>
        </authorList>
    </citation>
    <scope>NUCLEOTIDE SEQUENCE [LARGE SCALE GENOMIC DNA]</scope>
    <source>
        <strain evidence="2 3">JCM 12354</strain>
    </source>
</reference>
<dbReference type="EMBL" id="JAAXOP010000026">
    <property type="protein sequence ID" value="NKY54199.1"/>
    <property type="molecule type" value="Genomic_DNA"/>
</dbReference>
<name>A0A846YBN9_9NOCA</name>
<feature type="signal peptide" evidence="1">
    <location>
        <begin position="1"/>
        <end position="20"/>
    </location>
</feature>